<dbReference type="OrthoDB" id="9790745at2"/>
<dbReference type="EMBL" id="FOXC01000022">
    <property type="protein sequence ID" value="SFP46635.1"/>
    <property type="molecule type" value="Genomic_DNA"/>
</dbReference>
<evidence type="ECO:0000256" key="4">
    <source>
        <dbReference type="ARBA" id="ARBA00022448"/>
    </source>
</evidence>
<dbReference type="PROSITE" id="PS50902">
    <property type="entry name" value="FLAVODOXIN_LIKE"/>
    <property type="match status" value="1"/>
</dbReference>
<dbReference type="SUPFAM" id="SSF52218">
    <property type="entry name" value="Flavoproteins"/>
    <property type="match status" value="1"/>
</dbReference>
<proteinExistence type="inferred from homology"/>
<dbReference type="STRING" id="306540.SAMN05421839_12233"/>
<evidence type="ECO:0000256" key="1">
    <source>
        <dbReference type="ARBA" id="ARBA00001917"/>
    </source>
</evidence>
<evidence type="ECO:0000256" key="6">
    <source>
        <dbReference type="ARBA" id="ARBA00022643"/>
    </source>
</evidence>
<keyword evidence="6" id="KW-0288">FMN</keyword>
<dbReference type="Gene3D" id="3.40.50.360">
    <property type="match status" value="1"/>
</dbReference>
<protein>
    <submittedName>
        <fullName evidence="9 10">Flavodoxin</fullName>
    </submittedName>
</protein>
<comment type="cofactor">
    <cofactor evidence="1">
        <name>FMN</name>
        <dbReference type="ChEBI" id="CHEBI:58210"/>
    </cofactor>
</comment>
<gene>
    <name evidence="9" type="ORF">HHA03_13700</name>
    <name evidence="10" type="ORF">SAMN05421839_12233</name>
</gene>
<dbReference type="GO" id="GO:0010181">
    <property type="term" value="F:FMN binding"/>
    <property type="evidence" value="ECO:0007669"/>
    <property type="project" value="InterPro"/>
</dbReference>
<dbReference type="EMBL" id="BJWI01000017">
    <property type="protein sequence ID" value="GEM01838.1"/>
    <property type="molecule type" value="Genomic_DNA"/>
</dbReference>
<dbReference type="Proteomes" id="UP000242243">
    <property type="component" value="Unassembled WGS sequence"/>
</dbReference>
<evidence type="ECO:0000256" key="3">
    <source>
        <dbReference type="ARBA" id="ARBA00005267"/>
    </source>
</evidence>
<evidence type="ECO:0000256" key="7">
    <source>
        <dbReference type="ARBA" id="ARBA00022982"/>
    </source>
</evidence>
<dbReference type="Proteomes" id="UP000321547">
    <property type="component" value="Unassembled WGS sequence"/>
</dbReference>
<dbReference type="GO" id="GO:0016651">
    <property type="term" value="F:oxidoreductase activity, acting on NAD(P)H"/>
    <property type="evidence" value="ECO:0007669"/>
    <property type="project" value="UniProtKB-ARBA"/>
</dbReference>
<evidence type="ECO:0000259" key="8">
    <source>
        <dbReference type="PROSITE" id="PS50902"/>
    </source>
</evidence>
<dbReference type="AlphaFoldDB" id="A0A1I5QK92"/>
<dbReference type="NCBIfam" id="NF005216">
    <property type="entry name" value="PRK06703.1"/>
    <property type="match status" value="1"/>
</dbReference>
<reference evidence="9 12" key="2">
    <citation type="submission" date="2019-07" db="EMBL/GenBank/DDBJ databases">
        <title>Whole genome shotgun sequence of Halolactibacillus halophilus NBRC 100868.</title>
        <authorList>
            <person name="Hosoyama A."/>
            <person name="Uohara A."/>
            <person name="Ohji S."/>
            <person name="Ichikawa N."/>
        </authorList>
    </citation>
    <scope>NUCLEOTIDE SEQUENCE [LARGE SCALE GENOMIC DNA]</scope>
    <source>
        <strain evidence="9 12">NBRC 100868</strain>
    </source>
</reference>
<organism evidence="10 11">
    <name type="scientific">Halolactibacillus halophilus</name>
    <dbReference type="NCBI Taxonomy" id="306540"/>
    <lineage>
        <taxon>Bacteria</taxon>
        <taxon>Bacillati</taxon>
        <taxon>Bacillota</taxon>
        <taxon>Bacilli</taxon>
        <taxon>Bacillales</taxon>
        <taxon>Bacillaceae</taxon>
        <taxon>Halolactibacillus</taxon>
    </lineage>
</organism>
<dbReference type="PANTHER" id="PTHR42809">
    <property type="entry name" value="FLAVODOXIN 2"/>
    <property type="match status" value="1"/>
</dbReference>
<comment type="function">
    <text evidence="2">Low-potential electron donor to a number of redox enzymes.</text>
</comment>
<dbReference type="Pfam" id="PF00258">
    <property type="entry name" value="Flavodoxin_1"/>
    <property type="match status" value="1"/>
</dbReference>
<feature type="domain" description="Flavodoxin-like" evidence="8">
    <location>
        <begin position="3"/>
        <end position="144"/>
    </location>
</feature>
<keyword evidence="5" id="KW-0285">Flavoprotein</keyword>
<dbReference type="PANTHER" id="PTHR42809:SF1">
    <property type="entry name" value="FLAVODOXIN 1"/>
    <property type="match status" value="1"/>
</dbReference>
<evidence type="ECO:0000313" key="12">
    <source>
        <dbReference type="Proteomes" id="UP000321547"/>
    </source>
</evidence>
<keyword evidence="7" id="KW-0249">Electron transport</keyword>
<evidence type="ECO:0000256" key="5">
    <source>
        <dbReference type="ARBA" id="ARBA00022630"/>
    </source>
</evidence>
<comment type="similarity">
    <text evidence="3">Belongs to the flavodoxin family.</text>
</comment>
<dbReference type="InterPro" id="IPR008254">
    <property type="entry name" value="Flavodoxin/NO_synth"/>
</dbReference>
<dbReference type="InterPro" id="IPR050619">
    <property type="entry name" value="Flavodoxin"/>
</dbReference>
<keyword evidence="4" id="KW-0813">Transport</keyword>
<evidence type="ECO:0000313" key="9">
    <source>
        <dbReference type="EMBL" id="GEM01838.1"/>
    </source>
</evidence>
<sequence length="147" mass="16632">MKIAVAYASMTGNTESIADEIKSYLDEENLDYSVFHIPSDDFYAFDLVNYDVIFFGSYTYGDGDLPFELMDLYDEVEDEDLTGKRIGLFGSCDSFYPLYGVALDQFKERFEFAGATVIGELVKVDLDPDDKDLELTRAMVDEVLAIK</sequence>
<dbReference type="InterPro" id="IPR029039">
    <property type="entry name" value="Flavoprotein-like_sf"/>
</dbReference>
<name>A0A1I5QK92_9BACI</name>
<evidence type="ECO:0000256" key="2">
    <source>
        <dbReference type="ARBA" id="ARBA00003297"/>
    </source>
</evidence>
<evidence type="ECO:0000313" key="11">
    <source>
        <dbReference type="Proteomes" id="UP000242243"/>
    </source>
</evidence>
<reference evidence="10 11" key="1">
    <citation type="submission" date="2016-10" db="EMBL/GenBank/DDBJ databases">
        <authorList>
            <person name="de Groot N.N."/>
        </authorList>
    </citation>
    <scope>NUCLEOTIDE SEQUENCE [LARGE SCALE GENOMIC DNA]</scope>
    <source>
        <strain evidence="10 11">DSM 17073</strain>
    </source>
</reference>
<accession>A0A1I5QK92</accession>
<keyword evidence="12" id="KW-1185">Reference proteome</keyword>
<evidence type="ECO:0000313" key="10">
    <source>
        <dbReference type="EMBL" id="SFP46635.1"/>
    </source>
</evidence>
<dbReference type="RefSeq" id="WP_089832404.1">
    <property type="nucleotide sequence ID" value="NZ_BJWI01000017.1"/>
</dbReference>